<proteinExistence type="predicted"/>
<name>A0A4R0ILX6_9ACTN</name>
<gene>
    <name evidence="2" type="ORF">E0H92_42505</name>
</gene>
<dbReference type="RefSeq" id="WP_131500289.1">
    <property type="nucleotide sequence ID" value="NZ_SJKC01000009.1"/>
</dbReference>
<accession>A0A4R0ILX6</accession>
<evidence type="ECO:0000313" key="2">
    <source>
        <dbReference type="EMBL" id="TCC29685.1"/>
    </source>
</evidence>
<feature type="domain" description="DUF397" evidence="1">
    <location>
        <begin position="7"/>
        <end position="61"/>
    </location>
</feature>
<protein>
    <submittedName>
        <fullName evidence="2">DUF397 domain-containing protein</fullName>
    </submittedName>
</protein>
<sequence>MTDLTTAAWRKASRSNNSNNCVEVALMPDGGAAVRDSKERGCGQILRFTAGEWAAFTEGMKAGEFDPRA</sequence>
<dbReference type="Proteomes" id="UP000294225">
    <property type="component" value="Unassembled WGS sequence"/>
</dbReference>
<evidence type="ECO:0000313" key="3">
    <source>
        <dbReference type="Proteomes" id="UP000294225"/>
    </source>
</evidence>
<comment type="caution">
    <text evidence="2">The sequence shown here is derived from an EMBL/GenBank/DDBJ whole genome shotgun (WGS) entry which is preliminary data.</text>
</comment>
<reference evidence="2 3" key="1">
    <citation type="submission" date="2019-02" db="EMBL/GenBank/DDBJ databases">
        <title>Kribbella capetownensis sp. nov. and Kribbella speibonae sp. nov., isolated from soil.</title>
        <authorList>
            <person name="Curtis S.M."/>
            <person name="Norton I."/>
            <person name="Everest G.J."/>
            <person name="Meyers P.R."/>
        </authorList>
    </citation>
    <scope>NUCLEOTIDE SEQUENCE [LARGE SCALE GENOMIC DNA]</scope>
    <source>
        <strain evidence="2 3">YM55</strain>
    </source>
</reference>
<dbReference type="Pfam" id="PF04149">
    <property type="entry name" value="DUF397"/>
    <property type="match status" value="1"/>
</dbReference>
<organism evidence="2 3">
    <name type="scientific">Kribbella speibonae</name>
    <dbReference type="NCBI Taxonomy" id="1572660"/>
    <lineage>
        <taxon>Bacteria</taxon>
        <taxon>Bacillati</taxon>
        <taxon>Actinomycetota</taxon>
        <taxon>Actinomycetes</taxon>
        <taxon>Propionibacteriales</taxon>
        <taxon>Kribbellaceae</taxon>
        <taxon>Kribbella</taxon>
    </lineage>
</organism>
<dbReference type="AlphaFoldDB" id="A0A4R0ILX6"/>
<dbReference type="InterPro" id="IPR007278">
    <property type="entry name" value="DUF397"/>
</dbReference>
<evidence type="ECO:0000259" key="1">
    <source>
        <dbReference type="Pfam" id="PF04149"/>
    </source>
</evidence>
<dbReference type="EMBL" id="SJKC01000009">
    <property type="protein sequence ID" value="TCC29685.1"/>
    <property type="molecule type" value="Genomic_DNA"/>
</dbReference>